<feature type="compositionally biased region" description="Basic residues" evidence="6">
    <location>
        <begin position="1796"/>
        <end position="1806"/>
    </location>
</feature>
<dbReference type="InterPro" id="IPR020806">
    <property type="entry name" value="PKS_PP-bd"/>
</dbReference>
<dbReference type="SMART" id="SM00823">
    <property type="entry name" value="PKS_PP"/>
    <property type="match status" value="1"/>
</dbReference>
<feature type="active site" description="Proton acceptor; for dehydratase activity" evidence="5">
    <location>
        <position position="943"/>
    </location>
</feature>
<dbReference type="Pfam" id="PF02801">
    <property type="entry name" value="Ketoacyl-synt_C"/>
    <property type="match status" value="1"/>
</dbReference>
<dbReference type="EMBL" id="LDTZ01000013">
    <property type="protein sequence ID" value="KNA93311.1"/>
    <property type="molecule type" value="Genomic_DNA"/>
</dbReference>
<dbReference type="Pfam" id="PF00550">
    <property type="entry name" value="PP-binding"/>
    <property type="match status" value="1"/>
</dbReference>
<proteinExistence type="predicted"/>
<dbReference type="PANTHER" id="PTHR43775">
    <property type="entry name" value="FATTY ACID SYNTHASE"/>
    <property type="match status" value="1"/>
</dbReference>
<feature type="region of interest" description="N-terminal hotdog fold" evidence="5">
    <location>
        <begin position="911"/>
        <end position="1034"/>
    </location>
</feature>
<dbReference type="InterPro" id="IPR049900">
    <property type="entry name" value="PKS_mFAS_DH"/>
</dbReference>
<dbReference type="InterPro" id="IPR032821">
    <property type="entry name" value="PKS_assoc"/>
</dbReference>
<keyword evidence="2" id="KW-0597">Phosphoprotein</keyword>
<dbReference type="InterPro" id="IPR049552">
    <property type="entry name" value="PKS_DH_N"/>
</dbReference>
<dbReference type="InterPro" id="IPR057326">
    <property type="entry name" value="KR_dom"/>
</dbReference>
<reference evidence="10 11" key="1">
    <citation type="submission" date="2015-05" db="EMBL/GenBank/DDBJ databases">
        <title>Draft genome sequence of the bacterium Gordonia jacobaea a new member of the Gordonia genus.</title>
        <authorList>
            <person name="Jimenez-Galisteo G."/>
            <person name="Dominguez A."/>
            <person name="Munoz E."/>
            <person name="Vinas M."/>
        </authorList>
    </citation>
    <scope>NUCLEOTIDE SEQUENCE [LARGE SCALE GENOMIC DNA]</scope>
    <source>
        <strain evidence="11">mv1</strain>
    </source>
</reference>
<dbReference type="Gene3D" id="3.40.47.10">
    <property type="match status" value="1"/>
</dbReference>
<dbReference type="InterPro" id="IPR014030">
    <property type="entry name" value="Ketoacyl_synth_N"/>
</dbReference>
<dbReference type="SUPFAM" id="SSF53901">
    <property type="entry name" value="Thiolase-like"/>
    <property type="match status" value="1"/>
</dbReference>
<dbReference type="Gene3D" id="3.40.366.10">
    <property type="entry name" value="Malonyl-Coenzyme A Acyl Carrier Protein, domain 2"/>
    <property type="match status" value="1"/>
</dbReference>
<comment type="caution">
    <text evidence="10">The sequence shown here is derived from an EMBL/GenBank/DDBJ whole genome shotgun (WGS) entry which is preliminary data.</text>
</comment>
<dbReference type="InterPro" id="IPR036291">
    <property type="entry name" value="NAD(P)-bd_dom_sf"/>
</dbReference>
<dbReference type="SMART" id="SM00825">
    <property type="entry name" value="PKS_KS"/>
    <property type="match status" value="1"/>
</dbReference>
<dbReference type="InterPro" id="IPR042104">
    <property type="entry name" value="PKS_dehydratase_sf"/>
</dbReference>
<dbReference type="SUPFAM" id="SSF55048">
    <property type="entry name" value="Probable ACP-binding domain of malonyl-CoA ACP transacylase"/>
    <property type="match status" value="1"/>
</dbReference>
<evidence type="ECO:0000256" key="2">
    <source>
        <dbReference type="ARBA" id="ARBA00022553"/>
    </source>
</evidence>
<dbReference type="Pfam" id="PF00109">
    <property type="entry name" value="ketoacyl-synt"/>
    <property type="match status" value="1"/>
</dbReference>
<keyword evidence="4" id="KW-0511">Multifunctional enzyme</keyword>
<dbReference type="InterPro" id="IPR049551">
    <property type="entry name" value="PKS_DH_C"/>
</dbReference>
<dbReference type="SMART" id="SM00822">
    <property type="entry name" value="PKS_KR"/>
    <property type="match status" value="1"/>
</dbReference>
<feature type="domain" description="Ketosynthase family 3 (KS3)" evidence="8">
    <location>
        <begin position="32"/>
        <end position="454"/>
    </location>
</feature>
<feature type="compositionally biased region" description="Basic and acidic residues" evidence="6">
    <location>
        <begin position="1776"/>
        <end position="1788"/>
    </location>
</feature>
<feature type="active site" description="Proton donor; for dehydratase activity" evidence="5">
    <location>
        <position position="1104"/>
    </location>
</feature>
<dbReference type="CDD" id="cd08955">
    <property type="entry name" value="KR_2_FAS_SDR_x"/>
    <property type="match status" value="1"/>
</dbReference>
<keyword evidence="1" id="KW-0596">Phosphopantetheine</keyword>
<dbReference type="PROSITE" id="PS50075">
    <property type="entry name" value="CARRIER"/>
    <property type="match status" value="1"/>
</dbReference>
<dbReference type="PROSITE" id="PS52004">
    <property type="entry name" value="KS3_2"/>
    <property type="match status" value="1"/>
</dbReference>
<dbReference type="Proteomes" id="UP000037247">
    <property type="component" value="Unassembled WGS sequence"/>
</dbReference>
<evidence type="ECO:0000256" key="4">
    <source>
        <dbReference type="ARBA" id="ARBA00023268"/>
    </source>
</evidence>
<dbReference type="InterPro" id="IPR050091">
    <property type="entry name" value="PKS_NRPS_Biosynth_Enz"/>
</dbReference>
<dbReference type="Gene3D" id="1.10.1200.10">
    <property type="entry name" value="ACP-like"/>
    <property type="match status" value="1"/>
</dbReference>
<dbReference type="SMART" id="SM00826">
    <property type="entry name" value="PKS_DH"/>
    <property type="match status" value="1"/>
</dbReference>
<dbReference type="SUPFAM" id="SSF47336">
    <property type="entry name" value="ACP-like"/>
    <property type="match status" value="1"/>
</dbReference>
<dbReference type="InterPro" id="IPR016035">
    <property type="entry name" value="Acyl_Trfase/lysoPLipase"/>
</dbReference>
<dbReference type="Pfam" id="PF08659">
    <property type="entry name" value="KR"/>
    <property type="match status" value="1"/>
</dbReference>
<dbReference type="InterPro" id="IPR001227">
    <property type="entry name" value="Ac_transferase_dom_sf"/>
</dbReference>
<evidence type="ECO:0000256" key="6">
    <source>
        <dbReference type="SAM" id="MobiDB-lite"/>
    </source>
</evidence>
<protein>
    <submittedName>
        <fullName evidence="10">Polyketide synthase</fullName>
    </submittedName>
</protein>
<dbReference type="PANTHER" id="PTHR43775:SF37">
    <property type="entry name" value="SI:DKEY-61P9.11"/>
    <property type="match status" value="1"/>
</dbReference>
<name>A0ABR5IIY5_9ACTN</name>
<accession>A0ABR5IIY5</accession>
<dbReference type="SUPFAM" id="SSF52151">
    <property type="entry name" value="FabD/lysophospholipase-like"/>
    <property type="match status" value="1"/>
</dbReference>
<dbReference type="InterPro" id="IPR036736">
    <property type="entry name" value="ACP-like_sf"/>
</dbReference>
<dbReference type="InterPro" id="IPR016036">
    <property type="entry name" value="Malonyl_transacylase_ACP-bd"/>
</dbReference>
<evidence type="ECO:0000256" key="1">
    <source>
        <dbReference type="ARBA" id="ARBA00022450"/>
    </source>
</evidence>
<dbReference type="InterPro" id="IPR020807">
    <property type="entry name" value="PKS_DH"/>
</dbReference>
<dbReference type="Pfam" id="PF21089">
    <property type="entry name" value="PKS_DH_N"/>
    <property type="match status" value="1"/>
</dbReference>
<dbReference type="InterPro" id="IPR014043">
    <property type="entry name" value="Acyl_transferase_dom"/>
</dbReference>
<feature type="domain" description="Carrier" evidence="7">
    <location>
        <begin position="1694"/>
        <end position="1769"/>
    </location>
</feature>
<dbReference type="Pfam" id="PF14765">
    <property type="entry name" value="PS-DH"/>
    <property type="match status" value="1"/>
</dbReference>
<evidence type="ECO:0000313" key="11">
    <source>
        <dbReference type="Proteomes" id="UP000037247"/>
    </source>
</evidence>
<dbReference type="Gene3D" id="3.10.129.110">
    <property type="entry name" value="Polyketide synthase dehydratase"/>
    <property type="match status" value="1"/>
</dbReference>
<dbReference type="CDD" id="cd00833">
    <property type="entry name" value="PKS"/>
    <property type="match status" value="1"/>
</dbReference>
<dbReference type="InterPro" id="IPR014031">
    <property type="entry name" value="Ketoacyl_synth_C"/>
</dbReference>
<dbReference type="InterPro" id="IPR009081">
    <property type="entry name" value="PP-bd_ACP"/>
</dbReference>
<dbReference type="InterPro" id="IPR020841">
    <property type="entry name" value="PKS_Beta-ketoAc_synthase_dom"/>
</dbReference>
<dbReference type="PROSITE" id="PS00606">
    <property type="entry name" value="KS3_1"/>
    <property type="match status" value="1"/>
</dbReference>
<dbReference type="Pfam" id="PF16197">
    <property type="entry name" value="KAsynt_C_assoc"/>
    <property type="match status" value="1"/>
</dbReference>
<dbReference type="InterPro" id="IPR006162">
    <property type="entry name" value="Ppantetheine_attach_site"/>
</dbReference>
<dbReference type="InterPro" id="IPR018201">
    <property type="entry name" value="Ketoacyl_synth_AS"/>
</dbReference>
<evidence type="ECO:0000259" key="7">
    <source>
        <dbReference type="PROSITE" id="PS50075"/>
    </source>
</evidence>
<dbReference type="Gene3D" id="3.30.70.250">
    <property type="entry name" value="Malonyl-CoA ACP transacylase, ACP-binding"/>
    <property type="match status" value="1"/>
</dbReference>
<keyword evidence="11" id="KW-1185">Reference proteome</keyword>
<feature type="region of interest" description="Disordered" evidence="6">
    <location>
        <begin position="1776"/>
        <end position="1806"/>
    </location>
</feature>
<evidence type="ECO:0000256" key="3">
    <source>
        <dbReference type="ARBA" id="ARBA00022679"/>
    </source>
</evidence>
<dbReference type="InterPro" id="IPR013968">
    <property type="entry name" value="PKS_KR"/>
</dbReference>
<evidence type="ECO:0000256" key="5">
    <source>
        <dbReference type="PROSITE-ProRule" id="PRU01363"/>
    </source>
</evidence>
<keyword evidence="3" id="KW-0808">Transferase</keyword>
<evidence type="ECO:0000313" key="10">
    <source>
        <dbReference type="EMBL" id="KNA93311.1"/>
    </source>
</evidence>
<evidence type="ECO:0000259" key="9">
    <source>
        <dbReference type="PROSITE" id="PS52019"/>
    </source>
</evidence>
<feature type="domain" description="PKS/mFAS DH" evidence="9">
    <location>
        <begin position="911"/>
        <end position="1191"/>
    </location>
</feature>
<dbReference type="SUPFAM" id="SSF51735">
    <property type="entry name" value="NAD(P)-binding Rossmann-fold domains"/>
    <property type="match status" value="2"/>
</dbReference>
<gene>
    <name evidence="10" type="ORF">ABW18_02590</name>
</gene>
<dbReference type="PROSITE" id="PS00012">
    <property type="entry name" value="PHOSPHOPANTETHEINE"/>
    <property type="match status" value="1"/>
</dbReference>
<dbReference type="SMART" id="SM00827">
    <property type="entry name" value="PKS_AT"/>
    <property type="match status" value="1"/>
</dbReference>
<dbReference type="PROSITE" id="PS52019">
    <property type="entry name" value="PKS_MFAS_DH"/>
    <property type="match status" value="1"/>
</dbReference>
<dbReference type="RefSeq" id="WP_049697396.1">
    <property type="nucleotide sequence ID" value="NZ_JAQDQF010000001.1"/>
</dbReference>
<evidence type="ECO:0000259" key="8">
    <source>
        <dbReference type="PROSITE" id="PS52004"/>
    </source>
</evidence>
<dbReference type="InterPro" id="IPR016039">
    <property type="entry name" value="Thiolase-like"/>
</dbReference>
<sequence length="1806" mass="190316">MKTTYNRVAAMNPTQRGALVEQFDKAARISGAEPIAVVGIGCRLPGDVHGPDDFWKLLTEGRDAIVEVPADRWDADEYYDPDPSVPGRMPSKWGGFLSDIGGFDADYFGITPREAEAMDPQQRVLLEVAWEALQNAGYSPETVNGVRANVMMGVYYNEYQAKSAGNQDAIDAYSATGNAHSVTVGRVAYLLGLRGPAVAVDTACSSSLVSLHLACQSLRSRETDLGLAGGVNLIQQPETQLALGKWGMLSPRGRCNAFDVAADGFVRGEGAGVVVLKRLTDAVRDGDRVFAVIRGSATNQDGRSNGLTAPNAPAQKEVIARALASGDVQASSVNFIETHGTGTALGDPIEFDALAAVYGKGSAPLALGAVKSNFGHLEAAAGIAGFIKAVLSVHHAQIPPNLHFTQWNPAIDTKGTRFVVPTEASPWPVADAPRRAGVSSFGLGGTNAHIVIEQGPEPVRSTSSESTATPEAVTLFVTGKTADRAETWAQILADWLESDPAVSLVDVAHTLDRQRGRTDLVGSVSARTRTEAVAGLRALAERSPAAGVVAPIKRARGTGTVFCYSGQGAQWAGMGRRLLAEEPAFAAAIDEIEPDFVAQVGFSLRDTLTSGDAVVGIDRIQPVLVGVQLALTALWRSRGVEPDAVIGHSMGEVAAAIVSGGLSRADGLKVIATRSKLMAVHLSGQGAMALLEADATTTEALLRNYDDVSLAVYASPRQSVVAGPPEQIEKVIAEVQGRNLLARRVEVDVASHHRTVDPILVDLRSALTDLTPTTPRIPLLTTVAREGESTVLDADYWARNLRNPVRFSQAVTRAAESYSTFIEMSPHPLLTHAIGDALSVARPRGDVAVFGSIVRNEDETLVFHANLAAVQAGSETTQRVDGSLVDLPPNRWHHTRYWMATAPSTSSAGAHPFLGTHVELPAAAGHLWQSEIGVESTVWLADHRVHGQAIMPAAGFTEMVLAAGSEALGVPAQQLQLAQVEVEQMLPVDETIRVTTQLTPVDGGAVRVEVHSRDAEGTWRRHAVGRVSPADDAAAPTVVPVTGSVIPAADFYTALRRTGAHHGQGFAALTRIVRAEGGASESQIVLPDEASAHRGFRVHPVLLDAALQGVAAAMPATALSESAEATYLPVAIGSLRVLGPVGRTATCSARVVDAENGVDKIGDFVLSDDNGRPFLAGSQVYLRRVQSHTVPLPLEQKLFDTQWQPAPLPADASSAIPAGSWLVLSSFSAGQTADVLAADFAQTLGDVDHRRVIAADMFDDAAVAAAFGEATGDPTHPPAGVIVMVDKQGFDASAASATRARDLVWSVTCAVRTVVNGWHGNAPRLWLVSRDGLGVDPREPGDPAVGGLKGLVRVLAYEHPDLHTTLVDLDDAGDSMNDLVREIAAGGAETAGIDDIVAWRDGIRYAARLTRTALGVDSTSTTVTSDGAYILTGGLGGLGLVMAQWLVANGAGRVILNGRSAADDAQQTALVELQANSEIVYVQGDITDPGVATVLVDAAEATGKPLRGVMHCAAVIDDALLGALAPESLDRVWGPKVLGALALNDACAHRELDWWVVFSSVASLLGSPGQGAYAAANAWTDALVAWRRASGLPATSINWGQWAQVGVAQTLNMTAIDPITPDEGIEALEVILRHDVAQAGVVRLRLDRASAAFPELNKIGYFAPLVSELDVDNSDDGWAGVEALRDLDGDAVLDAVTERLRTRVATIMGYADNSAIDPTSPLTELGMDSLMAVRIRNTVRGDFGVEPPVALLLQGATPRDLAADLIRQLGLAQAEKTDTTGGLRERAQQRAAARQRAQRRRTGQRV</sequence>
<feature type="region of interest" description="C-terminal hotdog fold" evidence="5">
    <location>
        <begin position="1043"/>
        <end position="1191"/>
    </location>
</feature>
<dbReference type="Gene3D" id="3.40.50.720">
    <property type="entry name" value="NAD(P)-binding Rossmann-like Domain"/>
    <property type="match status" value="1"/>
</dbReference>
<organism evidence="10 11">
    <name type="scientific">Gordonia jacobaea</name>
    <dbReference type="NCBI Taxonomy" id="122202"/>
    <lineage>
        <taxon>Bacteria</taxon>
        <taxon>Bacillati</taxon>
        <taxon>Actinomycetota</taxon>
        <taxon>Actinomycetes</taxon>
        <taxon>Mycobacteriales</taxon>
        <taxon>Gordoniaceae</taxon>
        <taxon>Gordonia</taxon>
    </lineage>
</organism>
<dbReference type="Pfam" id="PF00698">
    <property type="entry name" value="Acyl_transf_1"/>
    <property type="match status" value="1"/>
</dbReference>